<name>A0A0Q5U3X6_DROER</name>
<organism evidence="1 2">
    <name type="scientific">Drosophila erecta</name>
    <name type="common">Fruit fly</name>
    <dbReference type="NCBI Taxonomy" id="7220"/>
    <lineage>
        <taxon>Eukaryota</taxon>
        <taxon>Metazoa</taxon>
        <taxon>Ecdysozoa</taxon>
        <taxon>Arthropoda</taxon>
        <taxon>Hexapoda</taxon>
        <taxon>Insecta</taxon>
        <taxon>Pterygota</taxon>
        <taxon>Neoptera</taxon>
        <taxon>Endopterygota</taxon>
        <taxon>Diptera</taxon>
        <taxon>Brachycera</taxon>
        <taxon>Muscomorpha</taxon>
        <taxon>Ephydroidea</taxon>
        <taxon>Drosophilidae</taxon>
        <taxon>Drosophila</taxon>
        <taxon>Sophophora</taxon>
    </lineage>
</organism>
<reference evidence="1 2" key="1">
    <citation type="journal article" date="2007" name="Nature">
        <title>Evolution of genes and genomes on the Drosophila phylogeny.</title>
        <authorList>
            <consortium name="Drosophila 12 Genomes Consortium"/>
            <person name="Clark A.G."/>
            <person name="Eisen M.B."/>
            <person name="Smith D.R."/>
            <person name="Bergman C.M."/>
            <person name="Oliver B."/>
            <person name="Markow T.A."/>
            <person name="Kaufman T.C."/>
            <person name="Kellis M."/>
            <person name="Gelbart W."/>
            <person name="Iyer V.N."/>
            <person name="Pollard D.A."/>
            <person name="Sackton T.B."/>
            <person name="Larracuente A.M."/>
            <person name="Singh N.D."/>
            <person name="Abad J.P."/>
            <person name="Abt D.N."/>
            <person name="Adryan B."/>
            <person name="Aguade M."/>
            <person name="Akashi H."/>
            <person name="Anderson W.W."/>
            <person name="Aquadro C.F."/>
            <person name="Ardell D.H."/>
            <person name="Arguello R."/>
            <person name="Artieri C.G."/>
            <person name="Barbash D.A."/>
            <person name="Barker D."/>
            <person name="Barsanti P."/>
            <person name="Batterham P."/>
            <person name="Batzoglou S."/>
            <person name="Begun D."/>
            <person name="Bhutkar A."/>
            <person name="Blanco E."/>
            <person name="Bosak S.A."/>
            <person name="Bradley R.K."/>
            <person name="Brand A.D."/>
            <person name="Brent M.R."/>
            <person name="Brooks A.N."/>
            <person name="Brown R.H."/>
            <person name="Butlin R.K."/>
            <person name="Caggese C."/>
            <person name="Calvi B.R."/>
            <person name="Bernardo de Carvalho A."/>
            <person name="Caspi A."/>
            <person name="Castrezana S."/>
            <person name="Celniker S.E."/>
            <person name="Chang J.L."/>
            <person name="Chapple C."/>
            <person name="Chatterji S."/>
            <person name="Chinwalla A."/>
            <person name="Civetta A."/>
            <person name="Clifton S.W."/>
            <person name="Comeron J.M."/>
            <person name="Costello J.C."/>
            <person name="Coyne J.A."/>
            <person name="Daub J."/>
            <person name="David R.G."/>
            <person name="Delcher A.L."/>
            <person name="Delehaunty K."/>
            <person name="Do C.B."/>
            <person name="Ebling H."/>
            <person name="Edwards K."/>
            <person name="Eickbush T."/>
            <person name="Evans J.D."/>
            <person name="Filipski A."/>
            <person name="Findeiss S."/>
            <person name="Freyhult E."/>
            <person name="Fulton L."/>
            <person name="Fulton R."/>
            <person name="Garcia A.C."/>
            <person name="Gardiner A."/>
            <person name="Garfield D.A."/>
            <person name="Garvin B.E."/>
            <person name="Gibson G."/>
            <person name="Gilbert D."/>
            <person name="Gnerre S."/>
            <person name="Godfrey J."/>
            <person name="Good R."/>
            <person name="Gotea V."/>
            <person name="Gravely B."/>
            <person name="Greenberg A.J."/>
            <person name="Griffiths-Jones S."/>
            <person name="Gross S."/>
            <person name="Guigo R."/>
            <person name="Gustafson E.A."/>
            <person name="Haerty W."/>
            <person name="Hahn M.W."/>
            <person name="Halligan D.L."/>
            <person name="Halpern A.L."/>
            <person name="Halter G.M."/>
            <person name="Han M.V."/>
            <person name="Heger A."/>
            <person name="Hillier L."/>
            <person name="Hinrichs A.S."/>
            <person name="Holmes I."/>
            <person name="Hoskins R.A."/>
            <person name="Hubisz M.J."/>
            <person name="Hultmark D."/>
            <person name="Huntley M.A."/>
            <person name="Jaffe D.B."/>
            <person name="Jagadeeshan S."/>
            <person name="Jeck W.R."/>
            <person name="Johnson J."/>
            <person name="Jones C.D."/>
            <person name="Jordan W.C."/>
            <person name="Karpen G.H."/>
            <person name="Kataoka E."/>
            <person name="Keightley P.D."/>
            <person name="Kheradpour P."/>
            <person name="Kirkness E.F."/>
            <person name="Koerich L.B."/>
            <person name="Kristiansen K."/>
            <person name="Kudrna D."/>
            <person name="Kulathinal R.J."/>
            <person name="Kumar S."/>
            <person name="Kwok R."/>
            <person name="Lander E."/>
            <person name="Langley C.H."/>
            <person name="Lapoint R."/>
            <person name="Lazzaro B.P."/>
            <person name="Lee S.J."/>
            <person name="Levesque L."/>
            <person name="Li R."/>
            <person name="Lin C.F."/>
            <person name="Lin M.F."/>
            <person name="Lindblad-Toh K."/>
            <person name="Llopart A."/>
            <person name="Long M."/>
            <person name="Low L."/>
            <person name="Lozovsky E."/>
            <person name="Lu J."/>
            <person name="Luo M."/>
            <person name="Machado C.A."/>
            <person name="Makalowski W."/>
            <person name="Marzo M."/>
            <person name="Matsuda M."/>
            <person name="Matzkin L."/>
            <person name="McAllister B."/>
            <person name="McBride C.S."/>
            <person name="McKernan B."/>
            <person name="McKernan K."/>
            <person name="Mendez-Lago M."/>
            <person name="Minx P."/>
            <person name="Mollenhauer M.U."/>
            <person name="Montooth K."/>
            <person name="Mount S.M."/>
            <person name="Mu X."/>
            <person name="Myers E."/>
            <person name="Negre B."/>
            <person name="Newfeld S."/>
            <person name="Nielsen R."/>
            <person name="Noor M.A."/>
            <person name="O'Grady P."/>
            <person name="Pachter L."/>
            <person name="Papaceit M."/>
            <person name="Parisi M.J."/>
            <person name="Parisi M."/>
            <person name="Parts L."/>
            <person name="Pedersen J.S."/>
            <person name="Pesole G."/>
            <person name="Phillippy A.M."/>
            <person name="Ponting C.P."/>
            <person name="Pop M."/>
            <person name="Porcelli D."/>
            <person name="Powell J.R."/>
            <person name="Prohaska S."/>
            <person name="Pruitt K."/>
            <person name="Puig M."/>
            <person name="Quesneville H."/>
            <person name="Ram K.R."/>
            <person name="Rand D."/>
            <person name="Rasmussen M.D."/>
            <person name="Reed L.K."/>
            <person name="Reenan R."/>
            <person name="Reily A."/>
            <person name="Remington K.A."/>
            <person name="Rieger T.T."/>
            <person name="Ritchie M.G."/>
            <person name="Robin C."/>
            <person name="Rogers Y.H."/>
            <person name="Rohde C."/>
            <person name="Rozas J."/>
            <person name="Rubenfield M.J."/>
            <person name="Ruiz A."/>
            <person name="Russo S."/>
            <person name="Salzberg S.L."/>
            <person name="Sanchez-Gracia A."/>
            <person name="Saranga D.J."/>
            <person name="Sato H."/>
            <person name="Schaeffer S.W."/>
            <person name="Schatz M.C."/>
            <person name="Schlenke T."/>
            <person name="Schwartz R."/>
            <person name="Segarra C."/>
            <person name="Singh R.S."/>
            <person name="Sirot L."/>
            <person name="Sirota M."/>
            <person name="Sisneros N.B."/>
            <person name="Smith C.D."/>
            <person name="Smith T.F."/>
            <person name="Spieth J."/>
            <person name="Stage D.E."/>
            <person name="Stark A."/>
            <person name="Stephan W."/>
            <person name="Strausberg R.L."/>
            <person name="Strempel S."/>
            <person name="Sturgill D."/>
            <person name="Sutton G."/>
            <person name="Sutton G.G."/>
            <person name="Tao W."/>
            <person name="Teichmann S."/>
            <person name="Tobari Y.N."/>
            <person name="Tomimura Y."/>
            <person name="Tsolas J.M."/>
            <person name="Valente V.L."/>
            <person name="Venter E."/>
            <person name="Venter J.C."/>
            <person name="Vicario S."/>
            <person name="Vieira F.G."/>
            <person name="Vilella A.J."/>
            <person name="Villasante A."/>
            <person name="Walenz B."/>
            <person name="Wang J."/>
            <person name="Wasserman M."/>
            <person name="Watts T."/>
            <person name="Wilson D."/>
            <person name="Wilson R.K."/>
            <person name="Wing R.A."/>
            <person name="Wolfner M.F."/>
            <person name="Wong A."/>
            <person name="Wong G.K."/>
            <person name="Wu C.I."/>
            <person name="Wu G."/>
            <person name="Yamamoto D."/>
            <person name="Yang H.P."/>
            <person name="Yang S.P."/>
            <person name="Yorke J.A."/>
            <person name="Yoshida K."/>
            <person name="Zdobnov E."/>
            <person name="Zhang P."/>
            <person name="Zhang Y."/>
            <person name="Zimin A.V."/>
            <person name="Baldwin J."/>
            <person name="Abdouelleil A."/>
            <person name="Abdulkadir J."/>
            <person name="Abebe A."/>
            <person name="Abera B."/>
            <person name="Abreu J."/>
            <person name="Acer S.C."/>
            <person name="Aftuck L."/>
            <person name="Alexander A."/>
            <person name="An P."/>
            <person name="Anderson E."/>
            <person name="Anderson S."/>
            <person name="Arachi H."/>
            <person name="Azer M."/>
            <person name="Bachantsang P."/>
            <person name="Barry A."/>
            <person name="Bayul T."/>
            <person name="Berlin A."/>
            <person name="Bessette D."/>
            <person name="Bloom T."/>
            <person name="Blye J."/>
            <person name="Boguslavskiy L."/>
            <person name="Bonnet C."/>
            <person name="Boukhgalter B."/>
            <person name="Bourzgui I."/>
            <person name="Brown A."/>
            <person name="Cahill P."/>
            <person name="Channer S."/>
            <person name="Cheshatsang Y."/>
            <person name="Chuda L."/>
            <person name="Citroen M."/>
            <person name="Collymore A."/>
            <person name="Cooke P."/>
            <person name="Costello M."/>
            <person name="D'Aco K."/>
            <person name="Daza R."/>
            <person name="De Haan G."/>
            <person name="DeGray S."/>
            <person name="DeMaso C."/>
            <person name="Dhargay N."/>
            <person name="Dooley K."/>
            <person name="Dooley E."/>
            <person name="Doricent M."/>
            <person name="Dorje P."/>
            <person name="Dorjee K."/>
            <person name="Dupes A."/>
            <person name="Elong R."/>
            <person name="Falk J."/>
            <person name="Farina A."/>
            <person name="Faro S."/>
            <person name="Ferguson D."/>
            <person name="Fisher S."/>
            <person name="Foley C.D."/>
            <person name="Franke A."/>
            <person name="Friedrich D."/>
            <person name="Gadbois L."/>
            <person name="Gearin G."/>
            <person name="Gearin C.R."/>
            <person name="Giannoukos G."/>
            <person name="Goode T."/>
            <person name="Graham J."/>
            <person name="Grandbois E."/>
            <person name="Grewal S."/>
            <person name="Gyaltsen K."/>
            <person name="Hafez N."/>
            <person name="Hagos B."/>
            <person name="Hall J."/>
            <person name="Henson C."/>
            <person name="Hollinger A."/>
            <person name="Honan T."/>
            <person name="Huard M.D."/>
            <person name="Hughes L."/>
            <person name="Hurhula B."/>
            <person name="Husby M.E."/>
            <person name="Kamat A."/>
            <person name="Kanga B."/>
            <person name="Kashin S."/>
            <person name="Khazanovich D."/>
            <person name="Kisner P."/>
            <person name="Lance K."/>
            <person name="Lara M."/>
            <person name="Lee W."/>
            <person name="Lennon N."/>
            <person name="Letendre F."/>
            <person name="LeVine R."/>
            <person name="Lipovsky A."/>
            <person name="Liu X."/>
            <person name="Liu J."/>
            <person name="Liu S."/>
            <person name="Lokyitsang T."/>
            <person name="Lokyitsang Y."/>
            <person name="Lubonja R."/>
            <person name="Lui A."/>
            <person name="MacDonald P."/>
            <person name="Magnisalis V."/>
            <person name="Maru K."/>
            <person name="Matthews C."/>
            <person name="McCusker W."/>
            <person name="McDonough S."/>
            <person name="Mehta T."/>
            <person name="Meldrim J."/>
            <person name="Meneus L."/>
            <person name="Mihai O."/>
            <person name="Mihalev A."/>
            <person name="Mihova T."/>
            <person name="Mittelman R."/>
            <person name="Mlenga V."/>
            <person name="Montmayeur A."/>
            <person name="Mulrain L."/>
            <person name="Navidi A."/>
            <person name="Naylor J."/>
            <person name="Negash T."/>
            <person name="Nguyen T."/>
            <person name="Nguyen N."/>
            <person name="Nicol R."/>
            <person name="Norbu C."/>
            <person name="Norbu N."/>
            <person name="Novod N."/>
            <person name="O'Neill B."/>
            <person name="Osman S."/>
            <person name="Markiewicz E."/>
            <person name="Oyono O.L."/>
            <person name="Patti C."/>
            <person name="Phunkhang P."/>
            <person name="Pierre F."/>
            <person name="Priest M."/>
            <person name="Raghuraman S."/>
            <person name="Rege F."/>
            <person name="Reyes R."/>
            <person name="Rise C."/>
            <person name="Rogov P."/>
            <person name="Ross K."/>
            <person name="Ryan E."/>
            <person name="Settipalli S."/>
            <person name="Shea T."/>
            <person name="Sherpa N."/>
            <person name="Shi L."/>
            <person name="Shih D."/>
            <person name="Sparrow T."/>
            <person name="Spaulding J."/>
            <person name="Stalker J."/>
            <person name="Stange-Thomann N."/>
            <person name="Stavropoulos S."/>
            <person name="Stone C."/>
            <person name="Strader C."/>
            <person name="Tesfaye S."/>
            <person name="Thomson T."/>
            <person name="Thoulutsang Y."/>
            <person name="Thoulutsang D."/>
            <person name="Topham K."/>
            <person name="Topping I."/>
            <person name="Tsamla T."/>
            <person name="Vassiliev H."/>
            <person name="Vo A."/>
            <person name="Wangchuk T."/>
            <person name="Wangdi T."/>
            <person name="Weiand M."/>
            <person name="Wilkinson J."/>
            <person name="Wilson A."/>
            <person name="Yadav S."/>
            <person name="Young G."/>
            <person name="Yu Q."/>
            <person name="Zembek L."/>
            <person name="Zhong D."/>
            <person name="Zimmer A."/>
            <person name="Zwirko Z."/>
            <person name="Jaffe D.B."/>
            <person name="Alvarez P."/>
            <person name="Brockman W."/>
            <person name="Butler J."/>
            <person name="Chin C."/>
            <person name="Gnerre S."/>
            <person name="Grabherr M."/>
            <person name="Kleber M."/>
            <person name="Mauceli E."/>
            <person name="MacCallum I."/>
        </authorList>
    </citation>
    <scope>NUCLEOTIDE SEQUENCE [LARGE SCALE GENOMIC DNA]</scope>
    <source>
        <strain evidence="1 2">TSC#14021-0224.01</strain>
    </source>
</reference>
<accession>A0A0Q5U3X6</accession>
<dbReference type="EMBL" id="CH954178">
    <property type="protein sequence ID" value="KQS43669.1"/>
    <property type="molecule type" value="Genomic_DNA"/>
</dbReference>
<evidence type="ECO:0000313" key="2">
    <source>
        <dbReference type="Proteomes" id="UP000008711"/>
    </source>
</evidence>
<reference evidence="1 2" key="2">
    <citation type="journal article" date="2008" name="Bioinformatics">
        <title>Assembly reconciliation.</title>
        <authorList>
            <person name="Zimin A.V."/>
            <person name="Smith D.R."/>
            <person name="Sutton G."/>
            <person name="Yorke J.A."/>
        </authorList>
    </citation>
    <scope>NUCLEOTIDE SEQUENCE [LARGE SCALE GENOMIC DNA]</scope>
    <source>
        <strain evidence="1 2">TSC#14021-0224.01</strain>
    </source>
</reference>
<sequence>MPSICCSSRLRGIICTRPKQIQLTNDADTCRIQDDDAMSMPQSLTIKTPAKTTKNPILHMKSPLRPELGLTHYKEHQISGCILANRKAIHS</sequence>
<dbReference type="Proteomes" id="UP000008711">
    <property type="component" value="Unassembled WGS sequence"/>
</dbReference>
<evidence type="ECO:0000313" key="1">
    <source>
        <dbReference type="EMBL" id="KQS43669.1"/>
    </source>
</evidence>
<protein>
    <submittedName>
        <fullName evidence="1">Uncharacterized protein</fullName>
    </submittedName>
</protein>
<proteinExistence type="predicted"/>
<gene>
    <name evidence="1" type="primary">Dere\GG26302</name>
    <name evidence="1" type="synonym">GG26302</name>
    <name evidence="1" type="ORF">Dere_GG26302</name>
</gene>
<keyword evidence="2" id="KW-1185">Reference proteome</keyword>
<dbReference type="AlphaFoldDB" id="A0A0Q5U3X6"/>